<dbReference type="Pfam" id="PF18563">
    <property type="entry name" value="TubC_N"/>
    <property type="match status" value="1"/>
</dbReference>
<dbReference type="EMBL" id="QFFJ01000002">
    <property type="protein sequence ID" value="RBL90063.1"/>
    <property type="molecule type" value="Genomic_DNA"/>
</dbReference>
<dbReference type="InterPro" id="IPR045851">
    <property type="entry name" value="AMP-bd_C_sf"/>
</dbReference>
<dbReference type="Gene3D" id="1.10.1200.10">
    <property type="entry name" value="ACP-like"/>
    <property type="match status" value="2"/>
</dbReference>
<dbReference type="FunFam" id="2.30.38.10:FF:000001">
    <property type="entry name" value="Non-ribosomal peptide synthetase PvdI"/>
    <property type="match status" value="1"/>
</dbReference>
<dbReference type="PROSITE" id="PS00012">
    <property type="entry name" value="PHOSPHOPANTETHEINE"/>
    <property type="match status" value="1"/>
</dbReference>
<comment type="similarity">
    <text evidence="2">Belongs to the ATP-dependent AMP-binding enzyme family.</text>
</comment>
<dbReference type="InterPro" id="IPR044894">
    <property type="entry name" value="TubC_N_sf"/>
</dbReference>
<dbReference type="InterPro" id="IPR025110">
    <property type="entry name" value="AMP-bd_C"/>
</dbReference>
<dbReference type="PROSITE" id="PS00455">
    <property type="entry name" value="AMP_BINDING"/>
    <property type="match status" value="2"/>
</dbReference>
<protein>
    <submittedName>
        <fullName evidence="6">Non-ribosomal peptide synthetase</fullName>
    </submittedName>
</protein>
<dbReference type="PROSITE" id="PS50075">
    <property type="entry name" value="CARRIER"/>
    <property type="match status" value="2"/>
</dbReference>
<dbReference type="GO" id="GO:0044550">
    <property type="term" value="P:secondary metabolite biosynthetic process"/>
    <property type="evidence" value="ECO:0007669"/>
    <property type="project" value="TreeGrafter"/>
</dbReference>
<dbReference type="Pfam" id="PF13193">
    <property type="entry name" value="AMP-binding_C"/>
    <property type="match status" value="2"/>
</dbReference>
<evidence type="ECO:0000256" key="2">
    <source>
        <dbReference type="ARBA" id="ARBA00006432"/>
    </source>
</evidence>
<dbReference type="InterPro" id="IPR010071">
    <property type="entry name" value="AA_adenyl_dom"/>
</dbReference>
<proteinExistence type="inferred from homology"/>
<feature type="domain" description="Carrier" evidence="5">
    <location>
        <begin position="1015"/>
        <end position="1090"/>
    </location>
</feature>
<dbReference type="GO" id="GO:0043041">
    <property type="term" value="P:amino acid activation for nonribosomal peptide biosynthetic process"/>
    <property type="evidence" value="ECO:0007669"/>
    <property type="project" value="TreeGrafter"/>
</dbReference>
<keyword evidence="3" id="KW-0596">Phosphopantetheine</keyword>
<dbReference type="InterPro" id="IPR001242">
    <property type="entry name" value="Condensation_dom"/>
</dbReference>
<dbReference type="Gene3D" id="2.30.38.10">
    <property type="entry name" value="Luciferase, Domain 3"/>
    <property type="match status" value="1"/>
</dbReference>
<dbReference type="PANTHER" id="PTHR45527">
    <property type="entry name" value="NONRIBOSOMAL PEPTIDE SYNTHETASE"/>
    <property type="match status" value="1"/>
</dbReference>
<evidence type="ECO:0000256" key="3">
    <source>
        <dbReference type="ARBA" id="ARBA00022450"/>
    </source>
</evidence>
<comment type="caution">
    <text evidence="6">The sequence shown here is derived from an EMBL/GenBank/DDBJ whole genome shotgun (WGS) entry which is preliminary data.</text>
</comment>
<dbReference type="CDD" id="cd05930">
    <property type="entry name" value="A_NRPS"/>
    <property type="match status" value="2"/>
</dbReference>
<dbReference type="InterPro" id="IPR009081">
    <property type="entry name" value="PP-bd_ACP"/>
</dbReference>
<dbReference type="InterPro" id="IPR006162">
    <property type="entry name" value="Ppantetheine_attach_site"/>
</dbReference>
<comment type="cofactor">
    <cofactor evidence="1">
        <name>pantetheine 4'-phosphate</name>
        <dbReference type="ChEBI" id="CHEBI:47942"/>
    </cofactor>
</comment>
<dbReference type="PANTHER" id="PTHR45527:SF1">
    <property type="entry name" value="FATTY ACID SYNTHASE"/>
    <property type="match status" value="1"/>
</dbReference>
<dbReference type="Pfam" id="PF00550">
    <property type="entry name" value="PP-binding"/>
    <property type="match status" value="2"/>
</dbReference>
<gene>
    <name evidence="6" type="ORF">DF182_26695</name>
</gene>
<dbReference type="Gene3D" id="3.40.50.12780">
    <property type="entry name" value="N-terminal domain of ligase-like"/>
    <property type="match status" value="1"/>
</dbReference>
<dbReference type="InterPro" id="IPR041464">
    <property type="entry name" value="TubC_N"/>
</dbReference>
<dbReference type="SUPFAM" id="SSF56801">
    <property type="entry name" value="Acetyl-CoA synthetase-like"/>
    <property type="match status" value="2"/>
</dbReference>
<dbReference type="SUPFAM" id="SSF52777">
    <property type="entry name" value="CoA-dependent acyltransferases"/>
    <property type="match status" value="4"/>
</dbReference>
<evidence type="ECO:0000313" key="6">
    <source>
        <dbReference type="EMBL" id="RBL90063.1"/>
    </source>
</evidence>
<dbReference type="FunFam" id="3.40.50.980:FF:000001">
    <property type="entry name" value="Non-ribosomal peptide synthetase"/>
    <property type="match status" value="1"/>
</dbReference>
<dbReference type="Pfam" id="PF00668">
    <property type="entry name" value="Condensation"/>
    <property type="match status" value="2"/>
</dbReference>
<sequence length="2136" mass="238306">MQEIIKLILELADQQVYVFLEDGKLKIDAPDGVILDTVIPRIKLHKDGLIEYLSGNRHQTDAAIARAVESDSYPLSSAQRRLWVLSQFEEGSTAYNMPGVFEFAGALDIEALSRSFDTLIARHESLRTIFREAADGEVRQHILTADALNFRLHEYDFRDAGETMLQAAVRASLSRPFDLSAGPLLRAELCRINEDKWVFVYVMHHIISDGWSMEVLIRELLQLYHAYVKGQVNPLSPLRIHYKDYAVWQQQQLQSESLIEHKSYWLQQLGGELPVLELPADKPRPAIKTYNGASISRTISPAVTAGLKALCLSADSTLFMGLLAAVKALLYRYTAQEDIIIGSPVAGREHSDLEGQIGFYVNTLALRTQFSGAGSYLDLLSRVRQTTLDAYQHQSYPFDELVEELPLHRDMSRNALFDVMVVLQHQSSASLVEQGFAGLEVRAGEGTQQGSKFDLQFSFLEAGDQLQLYIAYNTDIYQPATISRLSAHLEQLLTAIIATPSAGIGAINYLSREEKTLLLETFNATEAAYDIAVTVIDLFEEQVSLTPDHIGLLYEGRSLSYSQINATANRLAHYLRDVYGIGADDLVGIQLERNEWLVIALLGVLKSGGAYVPIDPAYPQERIEYIIADSRCKVVLDDRELQKFLLQEEKYDTENPGVSINSGDLAYIIYTSGSTGRPKGVMITHSNVSAFIAWCREEFAGSAYEVVLGVTSICFDLSVFEVFFTLTSGKQLRILESGLAISGYLNSKEPLLVNTVPSVVAHLLSEGADLSRVNVLNMAGEPIPANVIRQLDCERMEVRNLYGPSEDTTYSTIYRIHSADNILIGRPISNTKIYILGDNDHLQPVGVVGEICISGAGLARGYLNQPALTAEKFVSHPFIPGERLYRTGDLGRWQSDGNIVYLGRKDDQVKVRGYRIELGEIETVLHRYPGVEAVVVTARAHGDGDKVLVAYVACKEPLDNVSLRSYLKSQLPDYMVPGYFVQLSALPLLPNGKINKKALPAPEADQLSSGREYEAPRNELESRLADIWSELLGQEQVSVKDNFFELGGHSLKATRLSSRIYKAFEVKVTLKELFTHPVLEDLARLIAGAQKSVAINIPVVPEQSSYVLSSAQRRLWVLSRFEGGSAAYNMPGVFMFEGTLNTVALSQSFDMLIARHESLRTIFRATADGDVRQYILSAPAFRVAIHDLHDEAEAVIQKAVQECVLRPFDLEEGPLLRAELYRVSEDKWVFAYVMHHIISDGWSMEVLIKELLALYQAITESRPHSLMPLRIQYKDYATWQQEQLSSPSLNGQRKWWLEHLSGELPILEFPADHPRPAVKTYQGGVVNGIVNAATVAGFKGLLRSREATLFTGLLALVKTLLYRYTGQEDMIIGMPVAGREHIDLEEQIGFYVNTLALRTQFSGTENYCQVLEKIKELTLQAQANQFYPFDELVDQLALQRDMSRHPLFDVMVVVQQDDGHSSALQQLKDLKVSAFNDESATFCKFDLLFNFIEQGDCIKTKISYNSGIYSRSTIEQLSFHLEQLLQAIVQQPYQPVQQVDFLNADEKQLLSVTFNDTARIYPTGKTIVDLFEAQAARTPDAIALVSGKKTCTYRELQEISNQLANYLLVNHHISTEDLVGVKLPRNEWLVITLLAVLKSGAAYVPIDMNYPEERIAYIELDSNCKLTITDAFLLEFSKHISSGERPQVKLHPGNLAYVIYTSGSTGKPKGVMITHSSAVTLLQWSEEEFTNTDFDIMYAVTSHCFDLSVFEIFYPLSIGKKIRVVENGAAIASWLPEDKKVLINTVPAVVNELYNNAVLSDHIAGINMAGEPIPVALSNGLLKYGIPLRNLYGPSEDTTYSSCYRIETPQEQSVSIGKPIANTQFYILSSTLALQPMLVAGEIYISGDGLSKGYLNRSELTAEKFIPNPYREGQLMYRTGDVGRWMPDGNISFAGRKDDQVKVRGYRIELGEIEHALMASPAVTDAVVLAKTQEGERYIVAYLKGTQISVDELKAHLSQRLPHYMLPAAYVVLDKLPLTPNGKVDKKALLQLEVFNVRTTAYVAPEGEVEEKLALIWQEVLKLDSVGTTDNFFEIGGQSLKMITMLNRVKTEFGFEIKLEMFLGQPTIASVALHIGNLQSLNNTAGPRANQQKIII</sequence>
<dbReference type="InterPro" id="IPR020845">
    <property type="entry name" value="AMP-binding_CS"/>
</dbReference>
<dbReference type="FunFam" id="1.10.1200.10:FF:000005">
    <property type="entry name" value="Nonribosomal peptide synthetase 1"/>
    <property type="match status" value="2"/>
</dbReference>
<evidence type="ECO:0000259" key="5">
    <source>
        <dbReference type="PROSITE" id="PS50075"/>
    </source>
</evidence>
<dbReference type="NCBIfam" id="TIGR01733">
    <property type="entry name" value="AA-adenyl-dom"/>
    <property type="match status" value="2"/>
</dbReference>
<name>A0A365XUQ5_9BACT</name>
<feature type="domain" description="Carrier" evidence="5">
    <location>
        <begin position="2044"/>
        <end position="2119"/>
    </location>
</feature>
<dbReference type="GO" id="GO:0005829">
    <property type="term" value="C:cytosol"/>
    <property type="evidence" value="ECO:0007669"/>
    <property type="project" value="TreeGrafter"/>
</dbReference>
<keyword evidence="4" id="KW-0597">Phosphoprotein</keyword>
<dbReference type="FunFam" id="3.30.559.10:FF:000012">
    <property type="entry name" value="Non-ribosomal peptide synthetase"/>
    <property type="match status" value="2"/>
</dbReference>
<dbReference type="FunFam" id="3.30.300.30:FF:000010">
    <property type="entry name" value="Enterobactin synthetase component F"/>
    <property type="match status" value="2"/>
</dbReference>
<dbReference type="GO" id="GO:0003824">
    <property type="term" value="F:catalytic activity"/>
    <property type="evidence" value="ECO:0007669"/>
    <property type="project" value="InterPro"/>
</dbReference>
<dbReference type="Proteomes" id="UP000253410">
    <property type="component" value="Unassembled WGS sequence"/>
</dbReference>
<dbReference type="Pfam" id="PF00501">
    <property type="entry name" value="AMP-binding"/>
    <property type="match status" value="2"/>
</dbReference>
<organism evidence="6 7">
    <name type="scientific">Chitinophaga flava</name>
    <dbReference type="NCBI Taxonomy" id="2259036"/>
    <lineage>
        <taxon>Bacteria</taxon>
        <taxon>Pseudomonadati</taxon>
        <taxon>Bacteroidota</taxon>
        <taxon>Chitinophagia</taxon>
        <taxon>Chitinophagales</taxon>
        <taxon>Chitinophagaceae</taxon>
        <taxon>Chitinophaga</taxon>
    </lineage>
</organism>
<dbReference type="Gene3D" id="3.30.559.10">
    <property type="entry name" value="Chloramphenicol acetyltransferase-like domain"/>
    <property type="match status" value="2"/>
</dbReference>
<evidence type="ECO:0000313" key="7">
    <source>
        <dbReference type="Proteomes" id="UP000253410"/>
    </source>
</evidence>
<dbReference type="InterPro" id="IPR023213">
    <property type="entry name" value="CAT-like_dom_sf"/>
</dbReference>
<evidence type="ECO:0000256" key="4">
    <source>
        <dbReference type="ARBA" id="ARBA00022553"/>
    </source>
</evidence>
<dbReference type="SMART" id="SM00823">
    <property type="entry name" value="PKS_PP"/>
    <property type="match status" value="2"/>
</dbReference>
<evidence type="ECO:0000256" key="1">
    <source>
        <dbReference type="ARBA" id="ARBA00001957"/>
    </source>
</evidence>
<dbReference type="OrthoDB" id="599826at2"/>
<dbReference type="InterPro" id="IPR000873">
    <property type="entry name" value="AMP-dep_synth/lig_dom"/>
</dbReference>
<dbReference type="CDD" id="cd19531">
    <property type="entry name" value="LCL_NRPS-like"/>
    <property type="match status" value="2"/>
</dbReference>
<dbReference type="NCBIfam" id="NF003417">
    <property type="entry name" value="PRK04813.1"/>
    <property type="match status" value="2"/>
</dbReference>
<dbReference type="InterPro" id="IPR042099">
    <property type="entry name" value="ANL_N_sf"/>
</dbReference>
<dbReference type="RefSeq" id="WP_113618813.1">
    <property type="nucleotide sequence ID" value="NZ_QFFJ01000002.1"/>
</dbReference>
<dbReference type="Gene3D" id="3.40.50.980">
    <property type="match status" value="2"/>
</dbReference>
<dbReference type="SUPFAM" id="SSF47336">
    <property type="entry name" value="ACP-like"/>
    <property type="match status" value="2"/>
</dbReference>
<keyword evidence="7" id="KW-1185">Reference proteome</keyword>
<dbReference type="Gene3D" id="3.30.559.30">
    <property type="entry name" value="Nonribosomal peptide synthetase, condensation domain"/>
    <property type="match status" value="2"/>
</dbReference>
<dbReference type="InterPro" id="IPR036736">
    <property type="entry name" value="ACP-like_sf"/>
</dbReference>
<dbReference type="InterPro" id="IPR020806">
    <property type="entry name" value="PKS_PP-bd"/>
</dbReference>
<dbReference type="Gene3D" id="3.30.300.30">
    <property type="match status" value="2"/>
</dbReference>
<dbReference type="GO" id="GO:0031177">
    <property type="term" value="F:phosphopantetheine binding"/>
    <property type="evidence" value="ECO:0007669"/>
    <property type="project" value="InterPro"/>
</dbReference>
<reference evidence="6 7" key="1">
    <citation type="submission" date="2018-05" db="EMBL/GenBank/DDBJ databases">
        <title>Chitinophaga sp. K3CV102501T nov., isolated from isolated from a monsoon evergreen broad-leaved forest soil.</title>
        <authorList>
            <person name="Lv Y."/>
        </authorList>
    </citation>
    <scope>NUCLEOTIDE SEQUENCE [LARGE SCALE GENOMIC DNA]</scope>
    <source>
        <strain evidence="6 7">GDMCC 1.1325</strain>
    </source>
</reference>
<dbReference type="Gene3D" id="1.10.10.1830">
    <property type="entry name" value="Non-ribosomal peptide synthase, adenylation domain"/>
    <property type="match status" value="1"/>
</dbReference>
<accession>A0A365XUQ5</accession>